<dbReference type="AlphaFoldDB" id="A0A1R2CE63"/>
<dbReference type="Pfam" id="PF00443">
    <property type="entry name" value="UCH"/>
    <property type="match status" value="1"/>
</dbReference>
<dbReference type="PANTHER" id="PTHR21646">
    <property type="entry name" value="UBIQUITIN CARBOXYL-TERMINAL HYDROLASE"/>
    <property type="match status" value="1"/>
</dbReference>
<dbReference type="GO" id="GO:0016579">
    <property type="term" value="P:protein deubiquitination"/>
    <property type="evidence" value="ECO:0007669"/>
    <property type="project" value="InterPro"/>
</dbReference>
<dbReference type="InterPro" id="IPR018200">
    <property type="entry name" value="USP_CS"/>
</dbReference>
<proteinExistence type="inferred from homology"/>
<comment type="similarity">
    <text evidence="1">Belongs to the peptidase C19 family.</text>
</comment>
<dbReference type="EMBL" id="MPUH01000181">
    <property type="protein sequence ID" value="OMJ87265.1"/>
    <property type="molecule type" value="Genomic_DNA"/>
</dbReference>
<keyword evidence="1" id="KW-0788">Thiol protease</keyword>
<evidence type="ECO:0000256" key="1">
    <source>
        <dbReference type="RuleBase" id="RU366025"/>
    </source>
</evidence>
<accession>A0A1R2CE63</accession>
<dbReference type="InterPro" id="IPR038765">
    <property type="entry name" value="Papain-like_cys_pep_sf"/>
</dbReference>
<keyword evidence="1" id="KW-0833">Ubl conjugation pathway</keyword>
<sequence>MQVCEHIQLLQSVYQESLQSIYIKSRPLRCQACPFDSTPEPNTWVHLNNILQKKENIYFCEGHLEYSDKDCTYLNLSDGVLWCRSCEARYLCNTLIQSDIFKKLSMSKSPGIRGLKNLGNTCFINSVIQSLSNCKPLKYYLIENQSSPFFKSLCEEKKLLREFINLLIEIWKVGDAIAPEDFISSVFEETQWFRRGDQADAHEFLMFFINYLNESFMAPTRESDTIIEEIFFGKMTTTFTCNKCNTITEKYEKFNDINLPITPVDIKDDNSYKAFLRNQKSNLQFYKRLVNLFKGSNVDISINDCLNAFFDSVHIKKLTELKMCDICDEKTDFIRRSFITTPPKNLAVILKRYGKYTKPKYKVRFPLYLDATEYTENHTKAFYNLYAIIDHFGVVNMGHYKCYCKNHLDDKWYCFNDNKINEVTNEFISSLQAYIGFYELTSSDFS</sequence>
<evidence type="ECO:0000313" key="3">
    <source>
        <dbReference type="EMBL" id="OMJ87265.1"/>
    </source>
</evidence>
<dbReference type="PROSITE" id="PS50235">
    <property type="entry name" value="USP_3"/>
    <property type="match status" value="1"/>
</dbReference>
<dbReference type="GO" id="GO:0004843">
    <property type="term" value="F:cysteine-type deubiquitinase activity"/>
    <property type="evidence" value="ECO:0007669"/>
    <property type="project" value="UniProtKB-UniRule"/>
</dbReference>
<keyword evidence="1" id="KW-0378">Hydrolase</keyword>
<dbReference type="OrthoDB" id="307126at2759"/>
<dbReference type="SUPFAM" id="SSF54001">
    <property type="entry name" value="Cysteine proteinases"/>
    <property type="match status" value="1"/>
</dbReference>
<keyword evidence="1" id="KW-0645">Protease</keyword>
<organism evidence="3 4">
    <name type="scientific">Stentor coeruleus</name>
    <dbReference type="NCBI Taxonomy" id="5963"/>
    <lineage>
        <taxon>Eukaryota</taxon>
        <taxon>Sar</taxon>
        <taxon>Alveolata</taxon>
        <taxon>Ciliophora</taxon>
        <taxon>Postciliodesmatophora</taxon>
        <taxon>Heterotrichea</taxon>
        <taxon>Heterotrichida</taxon>
        <taxon>Stentoridae</taxon>
        <taxon>Stentor</taxon>
    </lineage>
</organism>
<keyword evidence="4" id="KW-1185">Reference proteome</keyword>
<protein>
    <recommendedName>
        <fullName evidence="1">Ubiquitin carboxyl-terminal hydrolase</fullName>
        <ecNumber evidence="1">3.4.19.12</ecNumber>
    </recommendedName>
</protein>
<name>A0A1R2CE63_9CILI</name>
<dbReference type="InterPro" id="IPR001394">
    <property type="entry name" value="Peptidase_C19_UCH"/>
</dbReference>
<gene>
    <name evidence="3" type="ORF">SteCoe_11032</name>
</gene>
<feature type="domain" description="USP" evidence="2">
    <location>
        <begin position="113"/>
        <end position="441"/>
    </location>
</feature>
<dbReference type="InterPro" id="IPR050185">
    <property type="entry name" value="Ub_carboxyl-term_hydrolase"/>
</dbReference>
<dbReference type="GO" id="GO:0006508">
    <property type="term" value="P:proteolysis"/>
    <property type="evidence" value="ECO:0007669"/>
    <property type="project" value="UniProtKB-KW"/>
</dbReference>
<evidence type="ECO:0000259" key="2">
    <source>
        <dbReference type="PROSITE" id="PS50235"/>
    </source>
</evidence>
<comment type="catalytic activity">
    <reaction evidence="1">
        <text>Thiol-dependent hydrolysis of ester, thioester, amide, peptide and isopeptide bonds formed by the C-terminal Gly of ubiquitin (a 76-residue protein attached to proteins as an intracellular targeting signal).</text>
        <dbReference type="EC" id="3.4.19.12"/>
    </reaction>
</comment>
<dbReference type="Proteomes" id="UP000187209">
    <property type="component" value="Unassembled WGS sequence"/>
</dbReference>
<dbReference type="Gene3D" id="3.90.70.10">
    <property type="entry name" value="Cysteine proteinases"/>
    <property type="match status" value="1"/>
</dbReference>
<comment type="caution">
    <text evidence="3">The sequence shown here is derived from an EMBL/GenBank/DDBJ whole genome shotgun (WGS) entry which is preliminary data.</text>
</comment>
<reference evidence="3 4" key="1">
    <citation type="submission" date="2016-11" db="EMBL/GenBank/DDBJ databases">
        <title>The macronuclear genome of Stentor coeruleus: a giant cell with tiny introns.</title>
        <authorList>
            <person name="Slabodnick M."/>
            <person name="Ruby J.G."/>
            <person name="Reiff S.B."/>
            <person name="Swart E.C."/>
            <person name="Gosai S."/>
            <person name="Prabakaran S."/>
            <person name="Witkowska E."/>
            <person name="Larue G.E."/>
            <person name="Fisher S."/>
            <person name="Freeman R.M."/>
            <person name="Gunawardena J."/>
            <person name="Chu W."/>
            <person name="Stover N.A."/>
            <person name="Gregory B.D."/>
            <person name="Nowacki M."/>
            <person name="Derisi J."/>
            <person name="Roy S.W."/>
            <person name="Marshall W.F."/>
            <person name="Sood P."/>
        </authorList>
    </citation>
    <scope>NUCLEOTIDE SEQUENCE [LARGE SCALE GENOMIC DNA]</scope>
    <source>
        <strain evidence="3">WM001</strain>
    </source>
</reference>
<dbReference type="PROSITE" id="PS00972">
    <property type="entry name" value="USP_1"/>
    <property type="match status" value="1"/>
</dbReference>
<dbReference type="PROSITE" id="PS00973">
    <property type="entry name" value="USP_2"/>
    <property type="match status" value="1"/>
</dbReference>
<evidence type="ECO:0000313" key="4">
    <source>
        <dbReference type="Proteomes" id="UP000187209"/>
    </source>
</evidence>
<dbReference type="InterPro" id="IPR028889">
    <property type="entry name" value="USP"/>
</dbReference>
<dbReference type="EC" id="3.4.19.12" evidence="1"/>